<organism evidence="2 3">
    <name type="scientific">Plasmodium falciparum (isolate NF54)</name>
    <dbReference type="NCBI Taxonomy" id="5843"/>
    <lineage>
        <taxon>Eukaryota</taxon>
        <taxon>Sar</taxon>
        <taxon>Alveolata</taxon>
        <taxon>Apicomplexa</taxon>
        <taxon>Aconoidasida</taxon>
        <taxon>Haemosporida</taxon>
        <taxon>Plasmodiidae</taxon>
        <taxon>Plasmodium</taxon>
        <taxon>Plasmodium (Laverania)</taxon>
    </lineage>
</organism>
<evidence type="ECO:0000313" key="3">
    <source>
        <dbReference type="Proteomes" id="UP000030673"/>
    </source>
</evidence>
<proteinExistence type="predicted"/>
<dbReference type="EMBL" id="KE123776">
    <property type="protein sequence ID" value="EWC89406.1"/>
    <property type="molecule type" value="Genomic_DNA"/>
</dbReference>
<dbReference type="AlphaFoldDB" id="W7JXP2"/>
<name>W7JXP2_PLAFO</name>
<feature type="compositionally biased region" description="Basic and acidic residues" evidence="1">
    <location>
        <begin position="163"/>
        <end position="194"/>
    </location>
</feature>
<protein>
    <submittedName>
        <fullName evidence="2">Uncharacterized protein</fullName>
    </submittedName>
</protein>
<gene>
    <name evidence="2" type="ORF">PFNF54_01788</name>
</gene>
<evidence type="ECO:0000313" key="2">
    <source>
        <dbReference type="EMBL" id="EWC89406.1"/>
    </source>
</evidence>
<keyword evidence="3" id="KW-1185">Reference proteome</keyword>
<dbReference type="Proteomes" id="UP000030673">
    <property type="component" value="Unassembled WGS sequence"/>
</dbReference>
<sequence>MLKMNLPNYIHIFENKFYGSWYNTKTKKYHNDEEKYHNDKNKYINDKNKYINDKNKYHNDNDCYCENVHKLKYLNQLLYNGNKNEMKKYKHNNIYCKNIFSKNFFCECMDECCCNDGYETELKKKNIYNKSSFSDNTSVDTQIMNVKKKKKNKYKEKIKKIKEHYNDDAHHHHDDNVKGLENDSSKKNKKEKPTNKLPDTGNNKELNEHVQIIPNDEYIQYIKYIDDMKKKESFLSQPNDVIINIYTNKYDERKKKKKIKFILNMSRKKKKKKLSSNNNIYHNSFNNNLLKKKEERRKRKYKKLYRISQLLKRRKKKWEFYNPSKLYYLDSRKIYKCKYKNHLLRQKIKLLSKSNENIHLCYNNKDYLSYEKYNLSNYILNNKDDIHIFNKKLKYLSKYDKMKLINYLIYKHKQHKMRSDLKKKSTASKIFYFFTSFALIINCIHIPPNNDND</sequence>
<reference evidence="2 3" key="1">
    <citation type="submission" date="2013-02" db="EMBL/GenBank/DDBJ databases">
        <title>The Genome Sequence of Plasmodium falciparum NF54.</title>
        <authorList>
            <consortium name="The Broad Institute Genome Sequencing Platform"/>
            <consortium name="The Broad Institute Genome Sequencing Center for Infectious Disease"/>
            <person name="Neafsey D."/>
            <person name="Cheeseman I."/>
            <person name="Volkman S."/>
            <person name="Adams J."/>
            <person name="Walker B."/>
            <person name="Young S.K."/>
            <person name="Zeng Q."/>
            <person name="Gargeya S."/>
            <person name="Fitzgerald M."/>
            <person name="Haas B."/>
            <person name="Abouelleil A."/>
            <person name="Alvarado L."/>
            <person name="Arachchi H.M."/>
            <person name="Berlin A.M."/>
            <person name="Chapman S.B."/>
            <person name="Dewar J."/>
            <person name="Goldberg J."/>
            <person name="Griggs A."/>
            <person name="Gujja S."/>
            <person name="Hansen M."/>
            <person name="Howarth C."/>
            <person name="Imamovic A."/>
            <person name="Larimer J."/>
            <person name="McCowan C."/>
            <person name="Murphy C."/>
            <person name="Neiman D."/>
            <person name="Pearson M."/>
            <person name="Priest M."/>
            <person name="Roberts A."/>
            <person name="Saif S."/>
            <person name="Shea T."/>
            <person name="Sisk P."/>
            <person name="Sykes S."/>
            <person name="Wortman J."/>
            <person name="Nusbaum C."/>
            <person name="Birren B."/>
        </authorList>
    </citation>
    <scope>NUCLEOTIDE SEQUENCE [LARGE SCALE GENOMIC DNA]</scope>
    <source>
        <strain evidence="2 3">NF54</strain>
    </source>
</reference>
<feature type="region of interest" description="Disordered" evidence="1">
    <location>
        <begin position="163"/>
        <end position="209"/>
    </location>
</feature>
<accession>W7JXP2</accession>
<evidence type="ECO:0000256" key="1">
    <source>
        <dbReference type="SAM" id="MobiDB-lite"/>
    </source>
</evidence>